<comment type="caution">
    <text evidence="2">The sequence shown here is derived from an EMBL/GenBank/DDBJ whole genome shotgun (WGS) entry which is preliminary data.</text>
</comment>
<feature type="compositionally biased region" description="Polar residues" evidence="1">
    <location>
        <begin position="14"/>
        <end position="29"/>
    </location>
</feature>
<dbReference type="AlphaFoldDB" id="A0A820BV74"/>
<accession>A0A820BV74</accession>
<evidence type="ECO:0000256" key="1">
    <source>
        <dbReference type="SAM" id="MobiDB-lite"/>
    </source>
</evidence>
<evidence type="ECO:0000313" key="2">
    <source>
        <dbReference type="EMBL" id="CAF4212913.1"/>
    </source>
</evidence>
<sequence>MKPPLTPPSLLKESLQSEPSLSTASVSKGSTQSQLSSSTSLLPTEPIKLETLSSAPSVTTMRPIQSESPTTIDRQSVLGTGYAAFQSQVGLAGEIFTIDPMTRQKIFDTFNEFNIIVCGSARV</sequence>
<feature type="region of interest" description="Disordered" evidence="1">
    <location>
        <begin position="1"/>
        <end position="72"/>
    </location>
</feature>
<evidence type="ECO:0000313" key="3">
    <source>
        <dbReference type="Proteomes" id="UP000663874"/>
    </source>
</evidence>
<reference evidence="2" key="1">
    <citation type="submission" date="2021-02" db="EMBL/GenBank/DDBJ databases">
        <authorList>
            <person name="Nowell W R."/>
        </authorList>
    </citation>
    <scope>NUCLEOTIDE SEQUENCE</scope>
</reference>
<feature type="compositionally biased region" description="Polar residues" evidence="1">
    <location>
        <begin position="51"/>
        <end position="72"/>
    </location>
</feature>
<organism evidence="2 3">
    <name type="scientific">Rotaria sordida</name>
    <dbReference type="NCBI Taxonomy" id="392033"/>
    <lineage>
        <taxon>Eukaryota</taxon>
        <taxon>Metazoa</taxon>
        <taxon>Spiralia</taxon>
        <taxon>Gnathifera</taxon>
        <taxon>Rotifera</taxon>
        <taxon>Eurotatoria</taxon>
        <taxon>Bdelloidea</taxon>
        <taxon>Philodinida</taxon>
        <taxon>Philodinidae</taxon>
        <taxon>Rotaria</taxon>
    </lineage>
</organism>
<protein>
    <submittedName>
        <fullName evidence="2">Uncharacterized protein</fullName>
    </submittedName>
</protein>
<dbReference type="Proteomes" id="UP000663874">
    <property type="component" value="Unassembled WGS sequence"/>
</dbReference>
<name>A0A820BV74_9BILA</name>
<proteinExistence type="predicted"/>
<gene>
    <name evidence="2" type="ORF">FNK824_LOCUS36862</name>
</gene>
<feature type="compositionally biased region" description="Low complexity" evidence="1">
    <location>
        <begin position="30"/>
        <end position="42"/>
    </location>
</feature>
<feature type="non-terminal residue" evidence="2">
    <location>
        <position position="123"/>
    </location>
</feature>
<dbReference type="EMBL" id="CAJOBE010017616">
    <property type="protein sequence ID" value="CAF4212913.1"/>
    <property type="molecule type" value="Genomic_DNA"/>
</dbReference>